<gene>
    <name evidence="1" type="ORF">RCIX243</name>
</gene>
<dbReference type="GO" id="GO:0005975">
    <property type="term" value="P:carbohydrate metabolic process"/>
    <property type="evidence" value="ECO:0007669"/>
    <property type="project" value="InterPro"/>
</dbReference>
<dbReference type="CDD" id="cd10931">
    <property type="entry name" value="CE4_u7"/>
    <property type="match status" value="1"/>
</dbReference>
<proteinExistence type="predicted"/>
<dbReference type="GeneID" id="5144576"/>
<dbReference type="InterPro" id="IPR011330">
    <property type="entry name" value="Glyco_hydro/deAcase_b/a-brl"/>
</dbReference>
<dbReference type="eggNOG" id="arCOG02877">
    <property type="taxonomic scope" value="Archaea"/>
</dbReference>
<dbReference type="SUPFAM" id="SSF88713">
    <property type="entry name" value="Glycoside hydrolase/deacetylase"/>
    <property type="match status" value="1"/>
</dbReference>
<dbReference type="Proteomes" id="UP000000663">
    <property type="component" value="Chromosome"/>
</dbReference>
<evidence type="ECO:0000313" key="2">
    <source>
        <dbReference type="Proteomes" id="UP000000663"/>
    </source>
</evidence>
<organism evidence="1 2">
    <name type="scientific">Methanocella arvoryzae (strain DSM 22066 / NBRC 105507 / MRE50)</name>
    <dbReference type="NCBI Taxonomy" id="351160"/>
    <lineage>
        <taxon>Archaea</taxon>
        <taxon>Methanobacteriati</taxon>
        <taxon>Methanobacteriota</taxon>
        <taxon>Stenosarchaea group</taxon>
        <taxon>Methanomicrobia</taxon>
        <taxon>Methanocellales</taxon>
        <taxon>Methanocellaceae</taxon>
        <taxon>Methanocella</taxon>
    </lineage>
</organism>
<evidence type="ECO:0008006" key="3">
    <source>
        <dbReference type="Google" id="ProtNLM"/>
    </source>
</evidence>
<protein>
    <recommendedName>
        <fullName evidence="3">NodB homology domain-containing protein</fullName>
    </recommendedName>
</protein>
<dbReference type="AlphaFoldDB" id="Q0W7C9"/>
<sequence length="347" mass="40447">MACHVSEVLRHNRELWDQFSFKGISTLNQEYGHVRNVIGDRFLTRPYMSEYLRREGFSLEYPDGKGFAVCLTHDVDEIYPPLRHTALSSASSLTRGDLEGMKKHLLWRLKGKKYSPYINFREIMEIERRYGATSSFYFLATDKDVLRFRYDIEDLEGELGIVADGGCEVGLHGGYYAFDSPEKISEEKRRLEKVFNGKVTGYRNHYLRFRLPETWEYLRQAGFRYDTTIGNNRIAGFKNGLCHPYRPYDAIKNREIDIVELPLTLSDFTLMNTRVPFSRKWEIAKSLIDSAEKCGGVLTVLWHSDAFNNSHLSGWVKFYEKILKYCQSRNAWMASGREISGWVEDKI</sequence>
<dbReference type="STRING" id="351160.RCIX243"/>
<dbReference type="KEGG" id="rci:RCIX243"/>
<dbReference type="EMBL" id="AM114193">
    <property type="protein sequence ID" value="CAJ35714.1"/>
    <property type="molecule type" value="Genomic_DNA"/>
</dbReference>
<accession>Q0W7C9</accession>
<dbReference type="RefSeq" id="WP_012036785.1">
    <property type="nucleotide sequence ID" value="NC_009464.1"/>
</dbReference>
<dbReference type="PATRIC" id="fig|351160.9.peg.2519"/>
<name>Q0W7C9_METAR</name>
<evidence type="ECO:0000313" key="1">
    <source>
        <dbReference type="EMBL" id="CAJ35714.1"/>
    </source>
</evidence>
<reference evidence="1 2" key="1">
    <citation type="journal article" date="2006" name="Science">
        <title>Genome of rice cluster I archaea -- the key methane producers in the rice rhizosphere.</title>
        <authorList>
            <person name="Erkel C."/>
            <person name="Kube M."/>
            <person name="Reinhardt R."/>
            <person name="Liesack W."/>
        </authorList>
    </citation>
    <scope>NUCLEOTIDE SEQUENCE [LARGE SCALE GENOMIC DNA]</scope>
    <source>
        <strain evidence="2">DSM 22066 / NBRC 105507 / MRE50</strain>
    </source>
</reference>
<keyword evidence="2" id="KW-1185">Reference proteome</keyword>
<dbReference type="OrthoDB" id="371704at2157"/>
<dbReference type="Gene3D" id="3.20.20.370">
    <property type="entry name" value="Glycoside hydrolase/deacetylase"/>
    <property type="match status" value="1"/>
</dbReference>